<dbReference type="EMBL" id="UINC01070484">
    <property type="protein sequence ID" value="SVC04664.1"/>
    <property type="molecule type" value="Genomic_DNA"/>
</dbReference>
<protein>
    <recommendedName>
        <fullName evidence="2">GTP-binding protein</fullName>
    </recommendedName>
</protein>
<proteinExistence type="predicted"/>
<accession>A0A382IXQ0</accession>
<reference evidence="1" key="1">
    <citation type="submission" date="2018-05" db="EMBL/GenBank/DDBJ databases">
        <authorList>
            <person name="Lanie J.A."/>
            <person name="Ng W.-L."/>
            <person name="Kazmierczak K.M."/>
            <person name="Andrzejewski T.M."/>
            <person name="Davidsen T.M."/>
            <person name="Wayne K.J."/>
            <person name="Tettelin H."/>
            <person name="Glass J.I."/>
            <person name="Rusch D."/>
            <person name="Podicherti R."/>
            <person name="Tsui H.-C.T."/>
            <person name="Winkler M.E."/>
        </authorList>
    </citation>
    <scope>NUCLEOTIDE SEQUENCE</scope>
</reference>
<organism evidence="1">
    <name type="scientific">marine metagenome</name>
    <dbReference type="NCBI Taxonomy" id="408172"/>
    <lineage>
        <taxon>unclassified sequences</taxon>
        <taxon>metagenomes</taxon>
        <taxon>ecological metagenomes</taxon>
    </lineage>
</organism>
<evidence type="ECO:0000313" key="1">
    <source>
        <dbReference type="EMBL" id="SVC04664.1"/>
    </source>
</evidence>
<dbReference type="AlphaFoldDB" id="A0A382IXQ0"/>
<dbReference type="Pfam" id="PF09855">
    <property type="entry name" value="Zn_ribbon_13"/>
    <property type="match status" value="1"/>
</dbReference>
<sequence length="73" mass="8087">MSSENLSYKCSKCGGLEAETGQIRATGDGLSRYLNLQNHKFGYVACTNCGLCEFYRNNAKDKGWKTVLDIISN</sequence>
<dbReference type="InterPro" id="IPR018652">
    <property type="entry name" value="DUF2082_NA-bd_Znr"/>
</dbReference>
<evidence type="ECO:0008006" key="2">
    <source>
        <dbReference type="Google" id="ProtNLM"/>
    </source>
</evidence>
<name>A0A382IXQ0_9ZZZZ</name>
<gene>
    <name evidence="1" type="ORF">METZ01_LOCUS257518</name>
</gene>